<dbReference type="InterPro" id="IPR053711">
    <property type="entry name" value="Lentiviral_Vpx_assoc_factor"/>
</dbReference>
<proteinExistence type="predicted"/>
<evidence type="ECO:0000313" key="8">
    <source>
        <dbReference type="Proteomes" id="UP000257991"/>
    </source>
</evidence>
<dbReference type="GO" id="GO:0019058">
    <property type="term" value="P:viral life cycle"/>
    <property type="evidence" value="ECO:0007669"/>
    <property type="project" value="InterPro"/>
</dbReference>
<dbReference type="Proteomes" id="UP000257991">
    <property type="component" value="Segment"/>
</dbReference>
<sequence>MSNPRERIPPSHPRPWHSRLVPTTMQQAQEAMWEVNAEAEKHFSREELRGIWDRVTELPADPQWTVDQAAIACAIDYIRWVQTIIFRHYREGCYHRYANTIQRYPILRPLRGTQPPESNSMPHADPTPPLRPSRYRMDE</sequence>
<evidence type="ECO:0000256" key="3">
    <source>
        <dbReference type="ARBA" id="ARBA00022562"/>
    </source>
</evidence>
<keyword evidence="3" id="KW-1048">Host nucleus</keyword>
<evidence type="ECO:0000256" key="5">
    <source>
        <dbReference type="ARBA" id="ARBA00022844"/>
    </source>
</evidence>
<dbReference type="Pfam" id="PF00522">
    <property type="entry name" value="VPR"/>
    <property type="match status" value="1"/>
</dbReference>
<organism evidence="7 8">
    <name type="scientific">Simian immunodeficiency virus</name>
    <name type="common">SIV</name>
    <dbReference type="NCBI Taxonomy" id="11723"/>
    <lineage>
        <taxon>Viruses</taxon>
        <taxon>Riboviria</taxon>
        <taxon>Pararnavirae</taxon>
        <taxon>Artverviricota</taxon>
        <taxon>Revtraviricetes</taxon>
        <taxon>Ortervirales</taxon>
        <taxon>Retroviridae</taxon>
        <taxon>Orthoretrovirinae</taxon>
        <taxon>Lentivirus</taxon>
        <taxon>Lentivirus simimdef</taxon>
    </lineage>
</organism>
<dbReference type="Gene3D" id="1.20.5.4730">
    <property type="match status" value="1"/>
</dbReference>
<protein>
    <submittedName>
        <fullName evidence="7">Vpr</fullName>
    </submittedName>
</protein>
<evidence type="ECO:0000256" key="4">
    <source>
        <dbReference type="ARBA" id="ARBA00022581"/>
    </source>
</evidence>
<evidence type="ECO:0000256" key="2">
    <source>
        <dbReference type="ARBA" id="ARBA00004328"/>
    </source>
</evidence>
<organismHost>
    <name type="scientific">Cercopithecidae</name>
    <name type="common">Old World monkeys</name>
    <dbReference type="NCBI Taxonomy" id="9527"/>
</organismHost>
<keyword evidence="4" id="KW-0945">Host-virus interaction</keyword>
<dbReference type="GO" id="GO:0042025">
    <property type="term" value="C:host cell nucleus"/>
    <property type="evidence" value="ECO:0007669"/>
    <property type="project" value="UniProtKB-SubCell"/>
</dbReference>
<dbReference type="GO" id="GO:0044423">
    <property type="term" value="C:virion component"/>
    <property type="evidence" value="ECO:0007669"/>
    <property type="project" value="UniProtKB-KW"/>
</dbReference>
<evidence type="ECO:0000256" key="6">
    <source>
        <dbReference type="SAM" id="MobiDB-lite"/>
    </source>
</evidence>
<keyword evidence="5" id="KW-0946">Virion</keyword>
<dbReference type="InterPro" id="IPR000012">
    <property type="entry name" value="RetroV_VpR/X"/>
</dbReference>
<dbReference type="EMBL" id="KF304707">
    <property type="protein sequence ID" value="AIC80862.1"/>
    <property type="molecule type" value="Genomic_DNA"/>
</dbReference>
<evidence type="ECO:0000256" key="1">
    <source>
        <dbReference type="ARBA" id="ARBA00004147"/>
    </source>
</evidence>
<accession>A0A075E6Z4</accession>
<name>A0A075E6Z4_SIV</name>
<reference evidence="7 8" key="1">
    <citation type="journal article" date="2014" name="Viruses">
        <title>Full-length genome analyses of two new simian immunodeficiency virus (SIV) strains from mustached monkeys (C. Cephus) in Gabon illustrate a complex evolutionary history among the SIVmus/mon/gsn lineage.</title>
        <authorList>
            <person name="Liegeois F."/>
            <person name="Schmidt F."/>
            <person name="Boue V."/>
            <person name="Butel C."/>
            <person name="Mouacha F."/>
            <person name="Ngari P."/>
            <person name="Ondo B.M."/>
            <person name="Leroy E."/>
            <person name="Heeney J.L."/>
            <person name="Delaporte E."/>
            <person name="Peeters M."/>
            <person name="Rouet F."/>
        </authorList>
    </citation>
    <scope>NUCLEOTIDE SEQUENCE [LARGE SCALE GENOMIC DNA]</scope>
    <source>
        <strain evidence="7">SIVmus-09GabOI81</strain>
    </source>
</reference>
<comment type="subcellular location">
    <subcellularLocation>
        <location evidence="1">Host nucleus</location>
    </subcellularLocation>
    <subcellularLocation>
        <location evidence="2">Virion</location>
    </subcellularLocation>
</comment>
<organismHost>
    <name type="scientific">Pan troglodytes</name>
    <name type="common">Chimpanzee</name>
    <dbReference type="NCBI Taxonomy" id="9598"/>
</organismHost>
<feature type="region of interest" description="Disordered" evidence="6">
    <location>
        <begin position="109"/>
        <end position="139"/>
    </location>
</feature>
<evidence type="ECO:0000313" key="7">
    <source>
        <dbReference type="EMBL" id="AIC80862.1"/>
    </source>
</evidence>